<dbReference type="GO" id="GO:0098639">
    <property type="term" value="F:collagen binding involved in cell-matrix adhesion"/>
    <property type="evidence" value="ECO:0007669"/>
    <property type="project" value="TreeGrafter"/>
</dbReference>
<dbReference type="GO" id="GO:0008305">
    <property type="term" value="C:integrin complex"/>
    <property type="evidence" value="ECO:0007669"/>
    <property type="project" value="TreeGrafter"/>
</dbReference>
<dbReference type="InterPro" id="IPR015812">
    <property type="entry name" value="Integrin_bsu"/>
</dbReference>
<dbReference type="PANTHER" id="PTHR10082">
    <property type="entry name" value="INTEGRIN BETA SUBUNIT"/>
    <property type="match status" value="1"/>
</dbReference>
<dbReference type="FunFam" id="2.60.40.1510:FF:000003">
    <property type="entry name" value="Integrin beta"/>
    <property type="match status" value="1"/>
</dbReference>
<evidence type="ECO:0000313" key="13">
    <source>
        <dbReference type="Proteomes" id="UP000228934"/>
    </source>
</evidence>
<evidence type="ECO:0000313" key="12">
    <source>
        <dbReference type="EMBL" id="PIO13469.1"/>
    </source>
</evidence>
<dbReference type="OrthoDB" id="410592at2759"/>
<name>A0A2G9QCW8_AQUCT</name>
<dbReference type="GO" id="GO:0045202">
    <property type="term" value="C:synapse"/>
    <property type="evidence" value="ECO:0007669"/>
    <property type="project" value="TreeGrafter"/>
</dbReference>
<dbReference type="Gene3D" id="2.60.40.1510">
    <property type="entry name" value="ntegrin, alpha v. Chain A, domain 3"/>
    <property type="match status" value="1"/>
</dbReference>
<comment type="similarity">
    <text evidence="2">Belongs to the integrin beta chain family.</text>
</comment>
<evidence type="ECO:0000256" key="6">
    <source>
        <dbReference type="ARBA" id="ARBA00022989"/>
    </source>
</evidence>
<keyword evidence="5" id="KW-0677">Repeat</keyword>
<keyword evidence="3" id="KW-0245">EGF-like domain</keyword>
<dbReference type="GO" id="GO:0016477">
    <property type="term" value="P:cell migration"/>
    <property type="evidence" value="ECO:0007669"/>
    <property type="project" value="TreeGrafter"/>
</dbReference>
<reference evidence="13" key="1">
    <citation type="journal article" date="2017" name="Nat. Commun.">
        <title>The North American bullfrog draft genome provides insight into hormonal regulation of long noncoding RNA.</title>
        <authorList>
            <person name="Hammond S.A."/>
            <person name="Warren R.L."/>
            <person name="Vandervalk B.P."/>
            <person name="Kucuk E."/>
            <person name="Khan H."/>
            <person name="Gibb E.A."/>
            <person name="Pandoh P."/>
            <person name="Kirk H."/>
            <person name="Zhao Y."/>
            <person name="Jones M."/>
            <person name="Mungall A.J."/>
            <person name="Coope R."/>
            <person name="Pleasance S."/>
            <person name="Moore R.A."/>
            <person name="Holt R.A."/>
            <person name="Round J.M."/>
            <person name="Ohora S."/>
            <person name="Walle B.V."/>
            <person name="Veldhoen N."/>
            <person name="Helbing C.C."/>
            <person name="Birol I."/>
        </authorList>
    </citation>
    <scope>NUCLEOTIDE SEQUENCE [LARGE SCALE GENOMIC DNA]</scope>
</reference>
<dbReference type="GO" id="GO:0007229">
    <property type="term" value="P:integrin-mediated signaling pathway"/>
    <property type="evidence" value="ECO:0007669"/>
    <property type="project" value="UniProtKB-KW"/>
</dbReference>
<evidence type="ECO:0000256" key="3">
    <source>
        <dbReference type="ARBA" id="ARBA00022536"/>
    </source>
</evidence>
<proteinExistence type="inferred from homology"/>
<keyword evidence="10" id="KW-0325">Glycoprotein</keyword>
<dbReference type="GO" id="GO:0033627">
    <property type="term" value="P:cell adhesion mediated by integrin"/>
    <property type="evidence" value="ECO:0007669"/>
    <property type="project" value="TreeGrafter"/>
</dbReference>
<dbReference type="PANTHER" id="PTHR10082:SF28">
    <property type="entry name" value="INTEGRIN BETA-1"/>
    <property type="match status" value="1"/>
</dbReference>
<keyword evidence="8" id="KW-0472">Membrane</keyword>
<sequence>FKLCGTTYVKIFFFFGIQSLFSELILENSKLPEGVTISYKSFCKNGEIGTGENGRKCFNISLGDQVEFEITITAHKCPKKDQTESIKIKPLGFNDEVEILLKFICECDCQQFGTPDSPKCHFGNGTFECGACRYLRDITLLIHT</sequence>
<comment type="subcellular location">
    <subcellularLocation>
        <location evidence="1">Membrane</location>
        <topology evidence="1">Single-pass type I membrane protein</topology>
    </subcellularLocation>
</comment>
<evidence type="ECO:0000256" key="1">
    <source>
        <dbReference type="ARBA" id="ARBA00004479"/>
    </source>
</evidence>
<gene>
    <name evidence="12" type="ORF">AB205_0046780</name>
</gene>
<dbReference type="GO" id="GO:0009986">
    <property type="term" value="C:cell surface"/>
    <property type="evidence" value="ECO:0007669"/>
    <property type="project" value="TreeGrafter"/>
</dbReference>
<dbReference type="AlphaFoldDB" id="A0A2G9QCW8"/>
<dbReference type="SUPFAM" id="SSF69179">
    <property type="entry name" value="Integrin domains"/>
    <property type="match status" value="1"/>
</dbReference>
<evidence type="ECO:0000256" key="7">
    <source>
        <dbReference type="ARBA" id="ARBA00023037"/>
    </source>
</evidence>
<dbReference type="Proteomes" id="UP000228934">
    <property type="component" value="Unassembled WGS sequence"/>
</dbReference>
<dbReference type="GO" id="GO:0005178">
    <property type="term" value="F:integrin binding"/>
    <property type="evidence" value="ECO:0007669"/>
    <property type="project" value="TreeGrafter"/>
</dbReference>
<keyword evidence="9" id="KW-1015">Disulfide bond</keyword>
<evidence type="ECO:0000259" key="11">
    <source>
        <dbReference type="Pfam" id="PF18372"/>
    </source>
</evidence>
<dbReference type="GO" id="GO:0001968">
    <property type="term" value="F:fibronectin binding"/>
    <property type="evidence" value="ECO:0007669"/>
    <property type="project" value="TreeGrafter"/>
</dbReference>
<evidence type="ECO:0000256" key="9">
    <source>
        <dbReference type="ARBA" id="ARBA00023157"/>
    </source>
</evidence>
<dbReference type="InterPro" id="IPR040622">
    <property type="entry name" value="EGF_integrin_1"/>
</dbReference>
<dbReference type="GO" id="GO:0019901">
    <property type="term" value="F:protein kinase binding"/>
    <property type="evidence" value="ECO:0007669"/>
    <property type="project" value="TreeGrafter"/>
</dbReference>
<feature type="domain" description="Integrin beta epidermal growth factor-like" evidence="11">
    <location>
        <begin position="109"/>
        <end position="133"/>
    </location>
</feature>
<feature type="non-terminal residue" evidence="12">
    <location>
        <position position="1"/>
    </location>
</feature>
<keyword evidence="7" id="KW-0401">Integrin</keyword>
<dbReference type="GO" id="GO:0098609">
    <property type="term" value="P:cell-cell adhesion"/>
    <property type="evidence" value="ECO:0007669"/>
    <property type="project" value="TreeGrafter"/>
</dbReference>
<dbReference type="EMBL" id="KZ059758">
    <property type="protein sequence ID" value="PIO13469.1"/>
    <property type="molecule type" value="Genomic_DNA"/>
</dbReference>
<dbReference type="Pfam" id="PF18372">
    <property type="entry name" value="I-EGF_1"/>
    <property type="match status" value="1"/>
</dbReference>
<evidence type="ECO:0000256" key="8">
    <source>
        <dbReference type="ARBA" id="ARBA00023136"/>
    </source>
</evidence>
<protein>
    <recommendedName>
        <fullName evidence="11">Integrin beta epidermal growth factor-like domain-containing protein</fullName>
    </recommendedName>
</protein>
<evidence type="ECO:0000256" key="10">
    <source>
        <dbReference type="ARBA" id="ARBA00023180"/>
    </source>
</evidence>
<evidence type="ECO:0000256" key="4">
    <source>
        <dbReference type="ARBA" id="ARBA00022692"/>
    </source>
</evidence>
<keyword evidence="4" id="KW-0812">Transmembrane</keyword>
<keyword evidence="13" id="KW-1185">Reference proteome</keyword>
<accession>A0A2G9QCW8</accession>
<dbReference type="GO" id="GO:0005925">
    <property type="term" value="C:focal adhesion"/>
    <property type="evidence" value="ECO:0007669"/>
    <property type="project" value="TreeGrafter"/>
</dbReference>
<evidence type="ECO:0000256" key="2">
    <source>
        <dbReference type="ARBA" id="ARBA00007449"/>
    </source>
</evidence>
<evidence type="ECO:0000256" key="5">
    <source>
        <dbReference type="ARBA" id="ARBA00022737"/>
    </source>
</evidence>
<dbReference type="GO" id="GO:0019960">
    <property type="term" value="F:C-X3-C chemokine binding"/>
    <property type="evidence" value="ECO:0007669"/>
    <property type="project" value="TreeGrafter"/>
</dbReference>
<keyword evidence="6" id="KW-1133">Transmembrane helix</keyword>
<organism evidence="12 13">
    <name type="scientific">Aquarana catesbeiana</name>
    <name type="common">American bullfrog</name>
    <name type="synonym">Rana catesbeiana</name>
    <dbReference type="NCBI Taxonomy" id="8400"/>
    <lineage>
        <taxon>Eukaryota</taxon>
        <taxon>Metazoa</taxon>
        <taxon>Chordata</taxon>
        <taxon>Craniata</taxon>
        <taxon>Vertebrata</taxon>
        <taxon>Euteleostomi</taxon>
        <taxon>Amphibia</taxon>
        <taxon>Batrachia</taxon>
        <taxon>Anura</taxon>
        <taxon>Neobatrachia</taxon>
        <taxon>Ranoidea</taxon>
        <taxon>Ranidae</taxon>
        <taxon>Aquarana</taxon>
    </lineage>
</organism>
<dbReference type="InterPro" id="IPR032695">
    <property type="entry name" value="Integrin_dom_sf"/>
</dbReference>
<dbReference type="GO" id="GO:0043236">
    <property type="term" value="F:laminin binding"/>
    <property type="evidence" value="ECO:0007669"/>
    <property type="project" value="TreeGrafter"/>
</dbReference>